<gene>
    <name evidence="1" type="ORF">PPENT_87.1.T1390001</name>
</gene>
<proteinExistence type="predicted"/>
<keyword evidence="2" id="KW-1185">Reference proteome</keyword>
<reference evidence="1" key="1">
    <citation type="submission" date="2021-01" db="EMBL/GenBank/DDBJ databases">
        <authorList>
            <consortium name="Genoscope - CEA"/>
            <person name="William W."/>
        </authorList>
    </citation>
    <scope>NUCLEOTIDE SEQUENCE</scope>
</reference>
<dbReference type="OrthoDB" id="322631at2759"/>
<sequence length="126" mass="15608">MYFHQERNRLTQHSYYDHLIWLFIILFRHPIDEQSYHYYQKLMYFHQERNRLTLANDHNHLIWLTDRLIITTRSQYISIRKETDRQETITMTIQFGFLLSSLDIPQTNRVIITTRCQCVSIRRETD</sequence>
<accession>A0A8S1XU33</accession>
<name>A0A8S1XU33_9CILI</name>
<evidence type="ECO:0000313" key="2">
    <source>
        <dbReference type="Proteomes" id="UP000689195"/>
    </source>
</evidence>
<dbReference type="EMBL" id="CAJJDO010000139">
    <property type="protein sequence ID" value="CAD8204839.1"/>
    <property type="molecule type" value="Genomic_DNA"/>
</dbReference>
<evidence type="ECO:0000313" key="1">
    <source>
        <dbReference type="EMBL" id="CAD8204839.1"/>
    </source>
</evidence>
<comment type="caution">
    <text evidence="1">The sequence shown here is derived from an EMBL/GenBank/DDBJ whole genome shotgun (WGS) entry which is preliminary data.</text>
</comment>
<dbReference type="AlphaFoldDB" id="A0A8S1XU33"/>
<protein>
    <submittedName>
        <fullName evidence="1">Uncharacterized protein</fullName>
    </submittedName>
</protein>
<dbReference type="Proteomes" id="UP000689195">
    <property type="component" value="Unassembled WGS sequence"/>
</dbReference>
<organism evidence="1 2">
    <name type="scientific">Paramecium pentaurelia</name>
    <dbReference type="NCBI Taxonomy" id="43138"/>
    <lineage>
        <taxon>Eukaryota</taxon>
        <taxon>Sar</taxon>
        <taxon>Alveolata</taxon>
        <taxon>Ciliophora</taxon>
        <taxon>Intramacronucleata</taxon>
        <taxon>Oligohymenophorea</taxon>
        <taxon>Peniculida</taxon>
        <taxon>Parameciidae</taxon>
        <taxon>Paramecium</taxon>
    </lineage>
</organism>